<evidence type="ECO:0000256" key="1">
    <source>
        <dbReference type="ARBA" id="ARBA00006192"/>
    </source>
</evidence>
<evidence type="ECO:0000256" key="6">
    <source>
        <dbReference type="SAM" id="MobiDB-lite"/>
    </source>
</evidence>
<protein>
    <recommendedName>
        <fullName evidence="9">Pentacotripeptide-repeat region of PRORP domain-containing protein</fullName>
    </recommendedName>
</protein>
<dbReference type="InterPro" id="IPR002885">
    <property type="entry name" value="PPR_rpt"/>
</dbReference>
<feature type="region of interest" description="Disordered" evidence="6">
    <location>
        <begin position="94"/>
        <end position="175"/>
    </location>
</feature>
<evidence type="ECO:0008006" key="9">
    <source>
        <dbReference type="Google" id="ProtNLM"/>
    </source>
</evidence>
<proteinExistence type="inferred from homology"/>
<dbReference type="PANTHER" id="PTHR47447:SF21">
    <property type="entry name" value="PENTACOTRIPEPTIDE-REPEAT REGION OF PRORP DOMAIN-CONTAINING PROTEIN"/>
    <property type="match status" value="1"/>
</dbReference>
<evidence type="ECO:0000256" key="4">
    <source>
        <dbReference type="ARBA" id="ARBA00044511"/>
    </source>
</evidence>
<dbReference type="Proteomes" id="UP000054270">
    <property type="component" value="Unassembled WGS sequence"/>
</dbReference>
<dbReference type="Gene3D" id="1.25.40.10">
    <property type="entry name" value="Tetratricopeptide repeat domain"/>
    <property type="match status" value="3"/>
</dbReference>
<accession>A0A0D2QDY8</accession>
<feature type="repeat" description="PPR" evidence="5">
    <location>
        <begin position="683"/>
        <end position="718"/>
    </location>
</feature>
<evidence type="ECO:0000256" key="2">
    <source>
        <dbReference type="ARBA" id="ARBA00022737"/>
    </source>
</evidence>
<dbReference type="Pfam" id="PF01535">
    <property type="entry name" value="PPR"/>
    <property type="match status" value="2"/>
</dbReference>
<evidence type="ECO:0000313" key="8">
    <source>
        <dbReference type="Proteomes" id="UP000054270"/>
    </source>
</evidence>
<evidence type="ECO:0000256" key="3">
    <source>
        <dbReference type="ARBA" id="ARBA00044493"/>
    </source>
</evidence>
<evidence type="ECO:0000313" key="7">
    <source>
        <dbReference type="EMBL" id="KJA29805.1"/>
    </source>
</evidence>
<keyword evidence="8" id="KW-1185">Reference proteome</keyword>
<dbReference type="Pfam" id="PF13041">
    <property type="entry name" value="PPR_2"/>
    <property type="match status" value="1"/>
</dbReference>
<comment type="function">
    <text evidence="3">Regulates mitochondrial small subunit maturation by controlling 15S rRNA 5'-end processing. Localizes to the 5' precursor of the 15S rRNA in a position that is subsequently occupied by mS47 in the mature yeast mtSSU. Uses structure and sequence-specific RNA recognition, binding to a single-stranded region of the precursor and specifically recognizing bases -6 to -1. The exchange of Ccm1 for mS47 is coupled to the irreversible removal of precursor rRNA that is accompanied by conformational changes of the mitoribosomal proteins uS5m and mS26. These conformational changes signal completion of 5'-end rRNA processing through protection of the mature 5'-end of the 15S rRNA and stabilization of mS47. The removal of the 5' precursor together with the dissociation of Ccm1 may be catalyzed by the 5'-3' exoribonuclease Pet127. Involved in the specific removal of group I introns in mitochondrial encoded transcripts.</text>
</comment>
<feature type="compositionally biased region" description="Basic residues" evidence="6">
    <location>
        <begin position="103"/>
        <end position="118"/>
    </location>
</feature>
<comment type="subunit">
    <text evidence="4">Binds to mitochondrial small subunit 15S rRNA.</text>
</comment>
<dbReference type="OrthoDB" id="185373at2759"/>
<evidence type="ECO:0000256" key="5">
    <source>
        <dbReference type="PROSITE-ProRule" id="PRU00708"/>
    </source>
</evidence>
<dbReference type="EMBL" id="KN817518">
    <property type="protein sequence ID" value="KJA29805.1"/>
    <property type="molecule type" value="Genomic_DNA"/>
</dbReference>
<sequence>MAEPFAAGVLNSLLQPRAAQLNALARVARTSSQPPAVPATFFTPAPRQGKQRARVPSVSVGQHVLGCQAWACPSSKQEVWSHDGAMRTALMGEIVPGPNATRGRVRRTSKTSRGRFHQALKPEASRQYHVSSPRSSQPARDYSRWPSSSEAAIPPLSPEEEVVASGSFQEAEEPAPRLEDMFDTSTFAKLQEANYFHRLPPQELLEVAELLANKTDTLCVVDAHEDVLPWGQRIMYLTELVGRNGTTPAFLDQQHLESIVARAHAFLGDFPHVEQYLSDHAEVGLRRVTSQKTIRSSYFYRVLTSVLKTISIQQSREAAIVLLFEVSYPRWRTIKMGSEPFFIDERLGELLGFFHLPSLLDHIADWDPSRRQELRDFILSSFNGWGKFAKAHNLIMSLHSMKLDSSSSLVVQTIIGLLSRNDIRRNERLADDLYHLLSPETPDYYALGRLVKRKPPDSKTPKAEDSFAQSLIAEARSVFERLPSAKKARSGATPEQPVIAAKLPSIIPQSPPKPQTKGMPTTMAAFDAEYPMGLSGQRTPIPELNVYLALARELKHVHDHHSIISLWEDMQWHKIKPDVFFLNIVLQAYRAVWDSKGAVNVLEYMKQHGIQGDSILYTILIRLLTSRLDLNAAEEAYKHATNEGLSADMDLKLAMLSAYLKCGAWKKGIALFTELRTSGAQLTTVTYNAILEGCIFIGAPFKTVLRLFARLEMEGIKPDKYTYTILMHHAMIGRHWAFAQSLYQDMLRMDAGRPAYARNVDITLLTMMMRGFLAGGRLAEAKEIVGEMKRLGLEHTAITHATIARAYAHTESADDLALAEAYVRDVVAGNDAWRARDAHRMRKQPLAQLFAPLIAGRAVIGDIDGAEGLMGEFLAAGGEPSIGILRHLLKLYGEAGRMDDMRAVWERIVALARAPQSGPNAAVTTSMRNISAPVDVYTRILSQRGHHAELAQTWAMLADAGNEFDEDNWNTYALACLRAGAVVRAFEVIERILQPNFNIGLRNHFSPPVHPALPFAMKLDAIERLRGGPPARPLVKDEHRARAAHVNRSTNQRRAELADAGAIAEDFAYPLRALRKLGPGWRDWKPVPMLLRSMLMVVLYLEDGFPIRALEPGETRARDIAPAATEDRSVTEPLLKLLFEEHPRTAHRLMRFRASERKRLGNRGFSQAYIWNRSV</sequence>
<dbReference type="STRING" id="945553.A0A0D2QDY8"/>
<name>A0A0D2QDY8_HYPSF</name>
<reference evidence="8" key="1">
    <citation type="submission" date="2014-04" db="EMBL/GenBank/DDBJ databases">
        <title>Evolutionary Origins and Diversification of the Mycorrhizal Mutualists.</title>
        <authorList>
            <consortium name="DOE Joint Genome Institute"/>
            <consortium name="Mycorrhizal Genomics Consortium"/>
            <person name="Kohler A."/>
            <person name="Kuo A."/>
            <person name="Nagy L.G."/>
            <person name="Floudas D."/>
            <person name="Copeland A."/>
            <person name="Barry K.W."/>
            <person name="Cichocki N."/>
            <person name="Veneault-Fourrey C."/>
            <person name="LaButti K."/>
            <person name="Lindquist E.A."/>
            <person name="Lipzen A."/>
            <person name="Lundell T."/>
            <person name="Morin E."/>
            <person name="Murat C."/>
            <person name="Riley R."/>
            <person name="Ohm R."/>
            <person name="Sun H."/>
            <person name="Tunlid A."/>
            <person name="Henrissat B."/>
            <person name="Grigoriev I.V."/>
            <person name="Hibbett D.S."/>
            <person name="Martin F."/>
        </authorList>
    </citation>
    <scope>NUCLEOTIDE SEQUENCE [LARGE SCALE GENOMIC DNA]</scope>
    <source>
        <strain evidence="8">FD-334 SS-4</strain>
    </source>
</reference>
<dbReference type="NCBIfam" id="TIGR00756">
    <property type="entry name" value="PPR"/>
    <property type="match status" value="1"/>
</dbReference>
<gene>
    <name evidence="7" type="ORF">HYPSUDRAFT_31811</name>
</gene>
<dbReference type="PROSITE" id="PS51375">
    <property type="entry name" value="PPR"/>
    <property type="match status" value="2"/>
</dbReference>
<dbReference type="Pfam" id="PF13812">
    <property type="entry name" value="PPR_3"/>
    <property type="match status" value="1"/>
</dbReference>
<feature type="compositionally biased region" description="Polar residues" evidence="6">
    <location>
        <begin position="128"/>
        <end position="138"/>
    </location>
</feature>
<dbReference type="InterPro" id="IPR011990">
    <property type="entry name" value="TPR-like_helical_dom_sf"/>
</dbReference>
<comment type="similarity">
    <text evidence="1">Belongs to the CCM1 family.</text>
</comment>
<feature type="repeat" description="PPR" evidence="5">
    <location>
        <begin position="761"/>
        <end position="795"/>
    </location>
</feature>
<keyword evidence="2" id="KW-0677">Repeat</keyword>
<dbReference type="AlphaFoldDB" id="A0A0D2QDY8"/>
<organism evidence="7 8">
    <name type="scientific">Hypholoma sublateritium (strain FD-334 SS-4)</name>
    <dbReference type="NCBI Taxonomy" id="945553"/>
    <lineage>
        <taxon>Eukaryota</taxon>
        <taxon>Fungi</taxon>
        <taxon>Dikarya</taxon>
        <taxon>Basidiomycota</taxon>
        <taxon>Agaricomycotina</taxon>
        <taxon>Agaricomycetes</taxon>
        <taxon>Agaricomycetidae</taxon>
        <taxon>Agaricales</taxon>
        <taxon>Agaricineae</taxon>
        <taxon>Strophariaceae</taxon>
        <taxon>Hypholoma</taxon>
    </lineage>
</organism>
<dbReference type="PANTHER" id="PTHR47447">
    <property type="entry name" value="OS03G0856100 PROTEIN"/>
    <property type="match status" value="1"/>
</dbReference>